<keyword evidence="2" id="KW-0677">Repeat</keyword>
<dbReference type="SMART" id="SM00365">
    <property type="entry name" value="LRR_SD22"/>
    <property type="match status" value="12"/>
</dbReference>
<feature type="transmembrane region" description="Helical" evidence="3">
    <location>
        <begin position="860"/>
        <end position="882"/>
    </location>
</feature>
<feature type="chain" id="PRO_5044794308" description="Chaoptin-like" evidence="4">
    <location>
        <begin position="22"/>
        <end position="914"/>
    </location>
</feature>
<evidence type="ECO:0000256" key="3">
    <source>
        <dbReference type="SAM" id="Phobius"/>
    </source>
</evidence>
<name>A0ABD0SJY4_LOXSC</name>
<evidence type="ECO:0008006" key="7">
    <source>
        <dbReference type="Google" id="ProtNLM"/>
    </source>
</evidence>
<dbReference type="InterPro" id="IPR003591">
    <property type="entry name" value="Leu-rich_rpt_typical-subtyp"/>
</dbReference>
<evidence type="ECO:0000256" key="4">
    <source>
        <dbReference type="SAM" id="SignalP"/>
    </source>
</evidence>
<dbReference type="Pfam" id="PF00560">
    <property type="entry name" value="LRR_1"/>
    <property type="match status" value="1"/>
</dbReference>
<comment type="caution">
    <text evidence="5">The sequence shown here is derived from an EMBL/GenBank/DDBJ whole genome shotgun (WGS) entry which is preliminary data.</text>
</comment>
<accession>A0ABD0SJY4</accession>
<gene>
    <name evidence="5" type="ORF">ABMA28_006092</name>
</gene>
<dbReference type="SMART" id="SM00369">
    <property type="entry name" value="LRR_TYP"/>
    <property type="match status" value="17"/>
</dbReference>
<dbReference type="EMBL" id="JBEDNZ010000019">
    <property type="protein sequence ID" value="KAL0820158.1"/>
    <property type="molecule type" value="Genomic_DNA"/>
</dbReference>
<evidence type="ECO:0000313" key="5">
    <source>
        <dbReference type="EMBL" id="KAL0820158.1"/>
    </source>
</evidence>
<dbReference type="Pfam" id="PF13855">
    <property type="entry name" value="LRR_8"/>
    <property type="match status" value="6"/>
</dbReference>
<dbReference type="PANTHER" id="PTHR45712:SF22">
    <property type="entry name" value="INSULIN-LIKE GROWTH FACTOR-BINDING PROTEIN COMPLEX ACID LABILE SUBUNIT"/>
    <property type="match status" value="1"/>
</dbReference>
<protein>
    <recommendedName>
        <fullName evidence="7">Chaoptin-like</fullName>
    </recommendedName>
</protein>
<dbReference type="InterPro" id="IPR050333">
    <property type="entry name" value="SLRP"/>
</dbReference>
<evidence type="ECO:0000256" key="2">
    <source>
        <dbReference type="ARBA" id="ARBA00022737"/>
    </source>
</evidence>
<dbReference type="AlphaFoldDB" id="A0ABD0SJY4"/>
<dbReference type="InterPro" id="IPR032675">
    <property type="entry name" value="LRR_dom_sf"/>
</dbReference>
<keyword evidence="4" id="KW-0732">Signal</keyword>
<keyword evidence="3" id="KW-1133">Transmembrane helix</keyword>
<evidence type="ECO:0000313" key="6">
    <source>
        <dbReference type="Proteomes" id="UP001549921"/>
    </source>
</evidence>
<reference evidence="5 6" key="1">
    <citation type="submission" date="2024-06" db="EMBL/GenBank/DDBJ databases">
        <title>A chromosome-level genome assembly of beet webworm, Loxostege sticticalis.</title>
        <authorList>
            <person name="Zhang Y."/>
        </authorList>
    </citation>
    <scope>NUCLEOTIDE SEQUENCE [LARGE SCALE GENOMIC DNA]</scope>
    <source>
        <strain evidence="5">AQ028</strain>
        <tissue evidence="5">Male pupae</tissue>
    </source>
</reference>
<dbReference type="InterPro" id="IPR001611">
    <property type="entry name" value="Leu-rich_rpt"/>
</dbReference>
<keyword evidence="3" id="KW-0812">Transmembrane</keyword>
<dbReference type="Proteomes" id="UP001549921">
    <property type="component" value="Unassembled WGS sequence"/>
</dbReference>
<proteinExistence type="predicted"/>
<sequence length="914" mass="103575">MVMYIIWSRFFVTTMLSSVHGSCSILDRVDGCQYTVHCLGTPGSVYSSNCEEHPNVTFVVENSNVRVLSLSFFSRTNFDQRVRQFKAIGNSWEFIEPNTFKYYRKSVSLDLSKNGIINLEKEAFNELTLLKQLNLSDNNIQELPEKSLQLSMVSENSLEVLDLSKNLIISIGSNVFSNLANLKILFLHDNQILTLKSDCFSVLRHLTYLTLYNNKITSLNTVLVSMGELKFLDISRNKINKLSGIDMIRLVSLTKLNMSQNAIETIEFNCLNQAFSLHTLDLSYNRLTTPFEKPILSYNSNLTYLNLYSNNITSLGDSTFKSTKLNYLNIENNKITGDITIDTFEGLQKLTYLNITHQHITSIRNNAFSEMVNLQHLDLSQNDIGIVENSSFVNASALITLNLSYNSIKDLVFFKMFSSNLTEIYINNNMITAVPKDIFSNHSRLSKLDLSANKITVIEPNALSLNNIQYLNLKDNILSGILVDGVFSPAKLLKKLDLSHHNLKAINASAFSNLPLLESLDLSFNNIQYIDSNNFKGVDNMSILNVSNNSLTYFNIDGKFENLKALLLSYNGLASIPNILKFTNPLKLLLLNISYNNISNVTYPGFENFTNLLILDLSNNKISKFNNRFTNTLTSLVALNLESNHIKEINLTFFKNISNVNISNNDIAYIDESHFKNLENLVHLDLKGNKIKTISPGTFQHLASLKFLTLSQNNITFLRFGSFRGLNNTNVIDLSHNSLQTINVDIFHECYQLTKIIIDYNNISSINIERLLEVSPKLELISLGGNPIACEEIVKSTNKKFGERNFQITSMHKIFHEDNVHGIRCGEINRNVTNGVTTEVISTLMLDNKPESQKSESSSLLLVVWCSVISTLLIIGLGFLYWRHRQNINNNDTRMQFQNTVSTRNSECYSDLLN</sequence>
<evidence type="ECO:0000256" key="1">
    <source>
        <dbReference type="ARBA" id="ARBA00022614"/>
    </source>
</evidence>
<keyword evidence="3" id="KW-0472">Membrane</keyword>
<dbReference type="PANTHER" id="PTHR45712">
    <property type="entry name" value="AGAP008170-PA"/>
    <property type="match status" value="1"/>
</dbReference>
<dbReference type="Gene3D" id="3.80.10.10">
    <property type="entry name" value="Ribonuclease Inhibitor"/>
    <property type="match status" value="7"/>
</dbReference>
<dbReference type="SUPFAM" id="SSF52047">
    <property type="entry name" value="RNI-like"/>
    <property type="match status" value="1"/>
</dbReference>
<dbReference type="SUPFAM" id="SSF52058">
    <property type="entry name" value="L domain-like"/>
    <property type="match status" value="2"/>
</dbReference>
<dbReference type="FunFam" id="3.80.10.10:FF:001164">
    <property type="entry name" value="GH01279p"/>
    <property type="match status" value="1"/>
</dbReference>
<dbReference type="PROSITE" id="PS51450">
    <property type="entry name" value="LRR"/>
    <property type="match status" value="11"/>
</dbReference>
<keyword evidence="1" id="KW-0433">Leucine-rich repeat</keyword>
<organism evidence="5 6">
    <name type="scientific">Loxostege sticticalis</name>
    <name type="common">Beet webworm moth</name>
    <dbReference type="NCBI Taxonomy" id="481309"/>
    <lineage>
        <taxon>Eukaryota</taxon>
        <taxon>Metazoa</taxon>
        <taxon>Ecdysozoa</taxon>
        <taxon>Arthropoda</taxon>
        <taxon>Hexapoda</taxon>
        <taxon>Insecta</taxon>
        <taxon>Pterygota</taxon>
        <taxon>Neoptera</taxon>
        <taxon>Endopterygota</taxon>
        <taxon>Lepidoptera</taxon>
        <taxon>Glossata</taxon>
        <taxon>Ditrysia</taxon>
        <taxon>Pyraloidea</taxon>
        <taxon>Crambidae</taxon>
        <taxon>Pyraustinae</taxon>
        <taxon>Loxostege</taxon>
    </lineage>
</organism>
<feature type="signal peptide" evidence="4">
    <location>
        <begin position="1"/>
        <end position="21"/>
    </location>
</feature>